<protein>
    <submittedName>
        <fullName evidence="1">ATP-binding cassette domain-containing protein</fullName>
    </submittedName>
</protein>
<keyword evidence="1" id="KW-0547">Nucleotide-binding</keyword>
<organism evidence="1 2">
    <name type="scientific">Mycoplasmopsis edwardii</name>
    <dbReference type="NCBI Taxonomy" id="53558"/>
    <lineage>
        <taxon>Bacteria</taxon>
        <taxon>Bacillati</taxon>
        <taxon>Mycoplasmatota</taxon>
        <taxon>Mycoplasmoidales</taxon>
        <taxon>Metamycoplasmataceae</taxon>
        <taxon>Mycoplasmopsis</taxon>
    </lineage>
</organism>
<reference evidence="1" key="1">
    <citation type="submission" date="2022-12" db="EMBL/GenBank/DDBJ databases">
        <authorList>
            <consortium name="Asia Pacific Centre for Animal Health"/>
            <person name="Klose S.M."/>
            <person name="Legione A.R."/>
            <person name="Monotti I."/>
            <person name="Bushell R."/>
            <person name="Marenda M.S."/>
            <person name="Sugiyama T."/>
            <person name="Browning G.F."/>
            <person name="Vaz P.K."/>
        </authorList>
    </citation>
    <scope>NUCLEOTIDE SEQUENCE</scope>
    <source>
        <strain evidence="1">Felid995</strain>
    </source>
</reference>
<name>A0ACD4PHL4_9BACT</name>
<evidence type="ECO:0000313" key="2">
    <source>
        <dbReference type="Proteomes" id="UP001213039"/>
    </source>
</evidence>
<dbReference type="EMBL" id="CP114370">
    <property type="protein sequence ID" value="WBP84151.1"/>
    <property type="molecule type" value="Genomic_DNA"/>
</dbReference>
<gene>
    <name evidence="1" type="ORF">Me_995_000104</name>
</gene>
<proteinExistence type="predicted"/>
<keyword evidence="2" id="KW-1185">Reference proteome</keyword>
<keyword evidence="1" id="KW-0067">ATP-binding</keyword>
<dbReference type="Proteomes" id="UP001213039">
    <property type="component" value="Chromosome"/>
</dbReference>
<evidence type="ECO:0000313" key="1">
    <source>
        <dbReference type="EMBL" id="WBP84151.1"/>
    </source>
</evidence>
<sequence>MKFKNANIGYNKEVVLKNVNLELFKGQINGIIGKSGCGKSTLLKAIFDKEMLIDGEIIFDNVSIKQASKSLLKKFKNKIYYLRPDHNLLEFTDFYQNILINYPHYKNMFYKFFRILTKHQRIELFYLLKEFNVEDLAFEKISNLSSGQKQRLSIVQMLFNKPEIILADEPTSNLDILNSKHVFEILNRYKSDKIIFIAIHDLSSAYHFDRLFTFDRVNDGVFEIPSNEFDIESLGKYYYDI</sequence>
<accession>A0ACD4PHL4</accession>